<feature type="region of interest" description="Disordered" evidence="1">
    <location>
        <begin position="136"/>
        <end position="226"/>
    </location>
</feature>
<dbReference type="OrthoDB" id="4843485at2759"/>
<dbReference type="Proteomes" id="UP000310108">
    <property type="component" value="Unassembled WGS sequence"/>
</dbReference>
<protein>
    <submittedName>
        <fullName evidence="2">Uncharacterized protein</fullName>
    </submittedName>
</protein>
<dbReference type="EMBL" id="PJEX01000923">
    <property type="protein sequence ID" value="TKW48523.1"/>
    <property type="molecule type" value="Genomic_DNA"/>
</dbReference>
<feature type="compositionally biased region" description="Low complexity" evidence="1">
    <location>
        <begin position="462"/>
        <end position="474"/>
    </location>
</feature>
<reference evidence="2 3" key="1">
    <citation type="journal article" date="2019" name="PLoS ONE">
        <title>Comparative genome analysis indicates high evolutionary potential of pathogenicity genes in Colletotrichum tanaceti.</title>
        <authorList>
            <person name="Lelwala R.V."/>
            <person name="Korhonen P.K."/>
            <person name="Young N.D."/>
            <person name="Scott J.B."/>
            <person name="Ades P.A."/>
            <person name="Gasser R.B."/>
            <person name="Taylor P.W.J."/>
        </authorList>
    </citation>
    <scope>NUCLEOTIDE SEQUENCE [LARGE SCALE GENOMIC DNA]</scope>
    <source>
        <strain evidence="2">BRIP57314</strain>
    </source>
</reference>
<feature type="compositionally biased region" description="Basic and acidic residues" evidence="1">
    <location>
        <begin position="187"/>
        <end position="198"/>
    </location>
</feature>
<feature type="compositionally biased region" description="Basic residues" evidence="1">
    <location>
        <begin position="530"/>
        <end position="543"/>
    </location>
</feature>
<evidence type="ECO:0000313" key="3">
    <source>
        <dbReference type="Proteomes" id="UP000310108"/>
    </source>
</evidence>
<feature type="region of interest" description="Disordered" evidence="1">
    <location>
        <begin position="462"/>
        <end position="562"/>
    </location>
</feature>
<gene>
    <name evidence="2" type="ORF">CTA1_139</name>
</gene>
<organism evidence="2 3">
    <name type="scientific">Colletotrichum tanaceti</name>
    <dbReference type="NCBI Taxonomy" id="1306861"/>
    <lineage>
        <taxon>Eukaryota</taxon>
        <taxon>Fungi</taxon>
        <taxon>Dikarya</taxon>
        <taxon>Ascomycota</taxon>
        <taxon>Pezizomycotina</taxon>
        <taxon>Sordariomycetes</taxon>
        <taxon>Hypocreomycetidae</taxon>
        <taxon>Glomerellales</taxon>
        <taxon>Glomerellaceae</taxon>
        <taxon>Colletotrichum</taxon>
        <taxon>Colletotrichum destructivum species complex</taxon>
    </lineage>
</organism>
<feature type="compositionally biased region" description="Basic and acidic residues" evidence="1">
    <location>
        <begin position="488"/>
        <end position="501"/>
    </location>
</feature>
<proteinExistence type="predicted"/>
<dbReference type="AlphaFoldDB" id="A0A4U6X0W4"/>
<accession>A0A4U6X0W4</accession>
<comment type="caution">
    <text evidence="2">The sequence shown here is derived from an EMBL/GenBank/DDBJ whole genome shotgun (WGS) entry which is preliminary data.</text>
</comment>
<keyword evidence="3" id="KW-1185">Reference proteome</keyword>
<evidence type="ECO:0000256" key="1">
    <source>
        <dbReference type="SAM" id="MobiDB-lite"/>
    </source>
</evidence>
<sequence>MCNIFYLVSDCPLCSKSTELGHINHACFQIDNTSNFKIGTCGTVTSQLVPGPQDIVCHVCCRKAQQGKKKEEEGGEEKNRVSEENKIFRFRSSVMSPVDERRRAIDHRVARIDSVLATPCAPPPTFRLAFPHAGGHMVQARHENDTESESALEQNPSQASQNNSPDGDDDGNPVDGSGSETIAQEPQHQEAEQKKEEILSSDSSPSTTEGLALETPSAELKRRVGEKQREHIILHGETSIEAPKETPSPVETIAALAKSRAQPPRLQTVMASDSDHIHQQTPRSARELRIESPWDTKAVEELAEGDPWWYPEIWGPAKHLPVELAGFLGRLRPAYDFHGHRIFIFCDDDVEHDAVEKRVTILLVTPGGTRARVVSGELYDEGARLVTRRQLARARYEELSAEEREKMARGEQCCVFHPCRVACCPMLHEDGQHRPMAPKGETLLSAMKRGYYEWRKNWGPGSPRPAFSASSSRPPGSPPTQPGRRFPIAHDWELGAEEERPGRRRLSNDSTPETGDDSDERAERFAFRGRVGRIRPGYHRHSGTRRDGSPVPRAQRARRPLP</sequence>
<evidence type="ECO:0000313" key="2">
    <source>
        <dbReference type="EMBL" id="TKW48523.1"/>
    </source>
</evidence>
<feature type="compositionally biased region" description="Polar residues" evidence="1">
    <location>
        <begin position="200"/>
        <end position="209"/>
    </location>
</feature>
<name>A0A4U6X0W4_9PEZI</name>
<feature type="compositionally biased region" description="Polar residues" evidence="1">
    <location>
        <begin position="149"/>
        <end position="161"/>
    </location>
</feature>